<proteinExistence type="inferred from homology"/>
<dbReference type="RefSeq" id="WP_201690066.1">
    <property type="nucleotide sequence ID" value="NZ_JAEQND010000007.1"/>
</dbReference>
<feature type="transmembrane region" description="Helical" evidence="2">
    <location>
        <begin position="69"/>
        <end position="86"/>
    </location>
</feature>
<feature type="transmembrane region" description="Helical" evidence="2">
    <location>
        <begin position="6"/>
        <end position="26"/>
    </location>
</feature>
<reference evidence="3 4" key="1">
    <citation type="journal article" date="2017" name="Int. J. Syst. Evol. Microbiol.">
        <title>Ramlibacter alkalitolerans sp. nov., alkali-tolerant bacterium isolated from soil of ginseng.</title>
        <authorList>
            <person name="Lee D.H."/>
            <person name="Cha C.J."/>
        </authorList>
    </citation>
    <scope>NUCLEOTIDE SEQUENCE [LARGE SCALE GENOMIC DNA]</scope>
    <source>
        <strain evidence="3 4">KACC 19305</strain>
    </source>
</reference>
<evidence type="ECO:0000313" key="3">
    <source>
        <dbReference type="EMBL" id="MBL0426068.1"/>
    </source>
</evidence>
<sequence>MFFQIISFLLDVVAGLLGGACLLRLYMQVQRIPFGNPVGRFIFALTDWIVVPLRRVLPSYRKWDSASIIAAYLIELAQFGILWLMAGRSGGAGLVPVLALFGLVRLVISGLIGLVIVYAILSWVQADSPIADVIDRLCAPVLRPFRRMIPLVGGFDLSPLALLVVLQVAAIIVAHLQDAVIR</sequence>
<evidence type="ECO:0000256" key="1">
    <source>
        <dbReference type="ARBA" id="ARBA00010894"/>
    </source>
</evidence>
<evidence type="ECO:0000256" key="2">
    <source>
        <dbReference type="SAM" id="Phobius"/>
    </source>
</evidence>
<accession>A0ABS1JP80</accession>
<evidence type="ECO:0000313" key="4">
    <source>
        <dbReference type="Proteomes" id="UP000622707"/>
    </source>
</evidence>
<comment type="similarity">
    <text evidence="1">Belongs to the YggT family.</text>
</comment>
<dbReference type="PANTHER" id="PTHR33219:SF14">
    <property type="entry name" value="PROTEIN COFACTOR ASSEMBLY OF COMPLEX C SUBUNIT B CCB3, CHLOROPLASTIC-RELATED"/>
    <property type="match status" value="1"/>
</dbReference>
<dbReference type="PANTHER" id="PTHR33219">
    <property type="entry name" value="YLMG HOMOLOG PROTEIN 2, CHLOROPLASTIC"/>
    <property type="match status" value="1"/>
</dbReference>
<dbReference type="Proteomes" id="UP000622707">
    <property type="component" value="Unassembled WGS sequence"/>
</dbReference>
<keyword evidence="2" id="KW-0812">Transmembrane</keyword>
<protein>
    <submittedName>
        <fullName evidence="3">YggT family protein</fullName>
    </submittedName>
</protein>
<feature type="transmembrane region" description="Helical" evidence="2">
    <location>
        <begin position="98"/>
        <end position="121"/>
    </location>
</feature>
<name>A0ABS1JP80_9BURK</name>
<dbReference type="Pfam" id="PF02325">
    <property type="entry name" value="CCB3_YggT"/>
    <property type="match status" value="2"/>
</dbReference>
<keyword evidence="4" id="KW-1185">Reference proteome</keyword>
<keyword evidence="2" id="KW-0472">Membrane</keyword>
<feature type="transmembrane region" description="Helical" evidence="2">
    <location>
        <begin position="157"/>
        <end position="176"/>
    </location>
</feature>
<keyword evidence="2" id="KW-1133">Transmembrane helix</keyword>
<dbReference type="InterPro" id="IPR003425">
    <property type="entry name" value="CCB3/YggT"/>
</dbReference>
<gene>
    <name evidence="3" type="ORF">JI746_13215</name>
</gene>
<organism evidence="3 4">
    <name type="scientific">Ramlibacter alkalitolerans</name>
    <dbReference type="NCBI Taxonomy" id="2039631"/>
    <lineage>
        <taxon>Bacteria</taxon>
        <taxon>Pseudomonadati</taxon>
        <taxon>Pseudomonadota</taxon>
        <taxon>Betaproteobacteria</taxon>
        <taxon>Burkholderiales</taxon>
        <taxon>Comamonadaceae</taxon>
        <taxon>Ramlibacter</taxon>
    </lineage>
</organism>
<dbReference type="EMBL" id="JAEQND010000007">
    <property type="protein sequence ID" value="MBL0426068.1"/>
    <property type="molecule type" value="Genomic_DNA"/>
</dbReference>
<comment type="caution">
    <text evidence="3">The sequence shown here is derived from an EMBL/GenBank/DDBJ whole genome shotgun (WGS) entry which is preliminary data.</text>
</comment>